<comment type="caution">
    <text evidence="1">The sequence shown here is derived from an EMBL/GenBank/DDBJ whole genome shotgun (WGS) entry which is preliminary data.</text>
</comment>
<accession>C8N9R0</accession>
<sequence length="50" mass="5541">MLRLPVVGQALLWRARIVSCYTSLNPDALRDAMFAAAAIQCAPSLNLFYK</sequence>
<name>C8N9R0_CARH6</name>
<evidence type="ECO:0000313" key="1">
    <source>
        <dbReference type="EMBL" id="EEV88631.1"/>
    </source>
</evidence>
<keyword evidence="2" id="KW-1185">Reference proteome</keyword>
<gene>
    <name evidence="1" type="ORF">HMPREF0198_1238</name>
</gene>
<reference evidence="1 2" key="1">
    <citation type="submission" date="2009-08" db="EMBL/GenBank/DDBJ databases">
        <authorList>
            <person name="Qin X."/>
            <person name="Bachman B."/>
            <person name="Battles P."/>
            <person name="Bell A."/>
            <person name="Bess C."/>
            <person name="Bickham C."/>
            <person name="Chaboub L."/>
            <person name="Chen D."/>
            <person name="Coyle M."/>
            <person name="Deiros D.R."/>
            <person name="Dinh H."/>
            <person name="Forbes L."/>
            <person name="Fowler G."/>
            <person name="Francisco L."/>
            <person name="Fu Q."/>
            <person name="Gubbala S."/>
            <person name="Hale W."/>
            <person name="Han Y."/>
            <person name="Hemphill L."/>
            <person name="Highlander S.K."/>
            <person name="Hirani K."/>
            <person name="Hogues M."/>
            <person name="Jackson L."/>
            <person name="Jakkamsetti A."/>
            <person name="Javaid M."/>
            <person name="Jiang H."/>
            <person name="Korchina V."/>
            <person name="Kovar C."/>
            <person name="Lara F."/>
            <person name="Lee S."/>
            <person name="Mata R."/>
            <person name="Mathew T."/>
            <person name="Moen C."/>
            <person name="Morales K."/>
            <person name="Munidasa M."/>
            <person name="Nazareth L."/>
            <person name="Ngo R."/>
            <person name="Nguyen L."/>
            <person name="Okwuonu G."/>
            <person name="Ongeri F."/>
            <person name="Patil S."/>
            <person name="Petrosino J."/>
            <person name="Pham C."/>
            <person name="Pham P."/>
            <person name="Pu L.-L."/>
            <person name="Puazo M."/>
            <person name="Raj R."/>
            <person name="Reid J."/>
            <person name="Rouhana J."/>
            <person name="Saada N."/>
            <person name="Shang Y."/>
            <person name="Simmons D."/>
            <person name="Thornton R."/>
            <person name="Warren J."/>
            <person name="Weissenberger G."/>
            <person name="Zhang J."/>
            <person name="Zhang L."/>
            <person name="Zhou C."/>
            <person name="Zhu D."/>
            <person name="Muzny D."/>
            <person name="Worley K."/>
            <person name="Gibbs R."/>
        </authorList>
    </citation>
    <scope>NUCLEOTIDE SEQUENCE [LARGE SCALE GENOMIC DNA]</scope>
    <source>
        <strain evidence="2">ATCC 15826 / DSM 8339 / NCTC 10426 / 6573</strain>
    </source>
</reference>
<proteinExistence type="predicted"/>
<organism evidence="1 2">
    <name type="scientific">Cardiobacterium hominis (strain ATCC 15826 / DSM 8339 / NCTC 10426 / 6573)</name>
    <dbReference type="NCBI Taxonomy" id="638300"/>
    <lineage>
        <taxon>Bacteria</taxon>
        <taxon>Pseudomonadati</taxon>
        <taxon>Pseudomonadota</taxon>
        <taxon>Gammaproteobacteria</taxon>
        <taxon>Cardiobacteriales</taxon>
        <taxon>Cardiobacteriaceae</taxon>
        <taxon>Cardiobacterium</taxon>
    </lineage>
</organism>
<dbReference type="HOGENOM" id="CLU_3115887_0_0_6"/>
<dbReference type="EMBL" id="ACKY01000059">
    <property type="protein sequence ID" value="EEV88631.1"/>
    <property type="molecule type" value="Genomic_DNA"/>
</dbReference>
<dbReference type="AlphaFoldDB" id="C8N9R0"/>
<protein>
    <submittedName>
        <fullName evidence="1">Uncharacterized protein</fullName>
    </submittedName>
</protein>
<dbReference type="Proteomes" id="UP000004870">
    <property type="component" value="Unassembled WGS sequence"/>
</dbReference>
<evidence type="ECO:0000313" key="2">
    <source>
        <dbReference type="Proteomes" id="UP000004870"/>
    </source>
</evidence>